<protein>
    <submittedName>
        <fullName evidence="1">Uncharacterized protein</fullName>
    </submittedName>
</protein>
<dbReference type="Proteomes" id="UP000701853">
    <property type="component" value="Chromosome 10"/>
</dbReference>
<dbReference type="OrthoDB" id="1752174at2759"/>
<accession>A0A8J5Y3H1</accession>
<organism evidence="1 2">
    <name type="scientific">Gossypium anomalum</name>
    <dbReference type="NCBI Taxonomy" id="47600"/>
    <lineage>
        <taxon>Eukaryota</taxon>
        <taxon>Viridiplantae</taxon>
        <taxon>Streptophyta</taxon>
        <taxon>Embryophyta</taxon>
        <taxon>Tracheophyta</taxon>
        <taxon>Spermatophyta</taxon>
        <taxon>Magnoliopsida</taxon>
        <taxon>eudicotyledons</taxon>
        <taxon>Gunneridae</taxon>
        <taxon>Pentapetalae</taxon>
        <taxon>rosids</taxon>
        <taxon>malvids</taxon>
        <taxon>Malvales</taxon>
        <taxon>Malvaceae</taxon>
        <taxon>Malvoideae</taxon>
        <taxon>Gossypium</taxon>
    </lineage>
</organism>
<comment type="caution">
    <text evidence="1">The sequence shown here is derived from an EMBL/GenBank/DDBJ whole genome shotgun (WGS) entry which is preliminary data.</text>
</comment>
<dbReference type="AlphaFoldDB" id="A0A8J5Y3H1"/>
<evidence type="ECO:0000313" key="1">
    <source>
        <dbReference type="EMBL" id="KAG8480948.1"/>
    </source>
</evidence>
<proteinExistence type="predicted"/>
<reference evidence="1 2" key="1">
    <citation type="journal article" date="2021" name="bioRxiv">
        <title>The Gossypium anomalum genome as a resource for cotton improvement and evolutionary analysis of hybrid incompatibility.</title>
        <authorList>
            <person name="Grover C.E."/>
            <person name="Yuan D."/>
            <person name="Arick M.A."/>
            <person name="Miller E.R."/>
            <person name="Hu G."/>
            <person name="Peterson D.G."/>
            <person name="Wendel J.F."/>
            <person name="Udall J.A."/>
        </authorList>
    </citation>
    <scope>NUCLEOTIDE SEQUENCE [LARGE SCALE GENOMIC DNA]</scope>
    <source>
        <strain evidence="1">JFW-Udall</strain>
        <tissue evidence="1">Leaf</tissue>
    </source>
</reference>
<sequence length="75" mass="8940">MTMFALWHALNQHVMEGKRQKIQEISTKSESFIREMDEIKLKLLEKKVTMKSQWLPPQSLKVRVNFDVAFKPDLH</sequence>
<dbReference type="EMBL" id="JAHUZN010000010">
    <property type="protein sequence ID" value="KAG8480948.1"/>
    <property type="molecule type" value="Genomic_DNA"/>
</dbReference>
<gene>
    <name evidence="1" type="ORF">CXB51_025663</name>
</gene>
<keyword evidence="2" id="KW-1185">Reference proteome</keyword>
<evidence type="ECO:0000313" key="2">
    <source>
        <dbReference type="Proteomes" id="UP000701853"/>
    </source>
</evidence>
<name>A0A8J5Y3H1_9ROSI</name>